<feature type="transmembrane region" description="Helical" evidence="2">
    <location>
        <begin position="37"/>
        <end position="55"/>
    </location>
</feature>
<feature type="region of interest" description="Disordered" evidence="1">
    <location>
        <begin position="95"/>
        <end position="129"/>
    </location>
</feature>
<gene>
    <name evidence="3" type="ORF">PGQ11_008094</name>
</gene>
<evidence type="ECO:0000256" key="2">
    <source>
        <dbReference type="SAM" id="Phobius"/>
    </source>
</evidence>
<evidence type="ECO:0000256" key="1">
    <source>
        <dbReference type="SAM" id="MobiDB-lite"/>
    </source>
</evidence>
<protein>
    <submittedName>
        <fullName evidence="3">Uncharacterized protein</fullName>
    </submittedName>
</protein>
<comment type="caution">
    <text evidence="3">The sequence shown here is derived from an EMBL/GenBank/DDBJ whole genome shotgun (WGS) entry which is preliminary data.</text>
</comment>
<keyword evidence="2" id="KW-1133">Transmembrane helix</keyword>
<accession>A0ABR2IEF7</accession>
<evidence type="ECO:0000313" key="4">
    <source>
        <dbReference type="Proteomes" id="UP001390339"/>
    </source>
</evidence>
<organism evidence="3 4">
    <name type="scientific">Apiospora arundinis</name>
    <dbReference type="NCBI Taxonomy" id="335852"/>
    <lineage>
        <taxon>Eukaryota</taxon>
        <taxon>Fungi</taxon>
        <taxon>Dikarya</taxon>
        <taxon>Ascomycota</taxon>
        <taxon>Pezizomycotina</taxon>
        <taxon>Sordariomycetes</taxon>
        <taxon>Xylariomycetidae</taxon>
        <taxon>Amphisphaeriales</taxon>
        <taxon>Apiosporaceae</taxon>
        <taxon>Apiospora</taxon>
    </lineage>
</organism>
<evidence type="ECO:0000313" key="3">
    <source>
        <dbReference type="EMBL" id="KAK8861859.1"/>
    </source>
</evidence>
<keyword evidence="4" id="KW-1185">Reference proteome</keyword>
<dbReference type="EMBL" id="JAPCWZ010000005">
    <property type="protein sequence ID" value="KAK8861859.1"/>
    <property type="molecule type" value="Genomic_DNA"/>
</dbReference>
<dbReference type="Proteomes" id="UP001390339">
    <property type="component" value="Unassembled WGS sequence"/>
</dbReference>
<sequence>MYLQQPMGSPPPAGDVPIVPPGILSWWDLQSKISTTFAQWAVFSGAILSLLYFLWKKNKEQDLPCWVLAAIKRLGTFWDGVCTCTKTLLPCIKTPPRASANPAEDPSAHELREMPRPFGGQPWGAAVAR</sequence>
<keyword evidence="2" id="KW-0812">Transmembrane</keyword>
<reference evidence="3 4" key="1">
    <citation type="journal article" date="2024" name="IMA Fungus">
        <title>Apiospora arundinis, a panoply of carbohydrate-active enzymes and secondary metabolites.</title>
        <authorList>
            <person name="Sorensen T."/>
            <person name="Petersen C."/>
            <person name="Muurmann A.T."/>
            <person name="Christiansen J.V."/>
            <person name="Brundto M.L."/>
            <person name="Overgaard C.K."/>
            <person name="Boysen A.T."/>
            <person name="Wollenberg R.D."/>
            <person name="Larsen T.O."/>
            <person name="Sorensen J.L."/>
            <person name="Nielsen K.L."/>
            <person name="Sondergaard T.E."/>
        </authorList>
    </citation>
    <scope>NUCLEOTIDE SEQUENCE [LARGE SCALE GENOMIC DNA]</scope>
    <source>
        <strain evidence="3 4">AAU 773</strain>
    </source>
</reference>
<proteinExistence type="predicted"/>
<feature type="compositionally biased region" description="Basic and acidic residues" evidence="1">
    <location>
        <begin position="106"/>
        <end position="115"/>
    </location>
</feature>
<keyword evidence="2" id="KW-0472">Membrane</keyword>
<name>A0ABR2IEF7_9PEZI</name>